<accession>A0A0C5CAJ6</accession>
<reference evidence="5" key="4">
    <citation type="submission" date="2016-01" db="EMBL/GenBank/DDBJ databases">
        <authorList>
            <person name="Mitreva M."/>
            <person name="Pepin K.H."/>
            <person name="Mihindukulasuriya K.A."/>
            <person name="Fulton R."/>
            <person name="Fronick C."/>
            <person name="O'Laughlin M."/>
            <person name="Miner T."/>
            <person name="Herter B."/>
            <person name="Rosa B.A."/>
            <person name="Cordes M."/>
            <person name="Tomlinson C."/>
            <person name="Wollam A."/>
            <person name="Palsikar V.B."/>
            <person name="Mardis E.R."/>
            <person name="Wilson R.K."/>
        </authorList>
    </citation>
    <scope>NUCLEOTIDE SEQUENCE [LARGE SCALE GENOMIC DNA]</scope>
    <source>
        <strain evidence="5">GED7749B</strain>
    </source>
</reference>
<evidence type="ECO:0000313" key="5">
    <source>
        <dbReference type="Proteomes" id="UP000070376"/>
    </source>
</evidence>
<dbReference type="EMBL" id="CP010525">
    <property type="protein sequence ID" value="AJO23694.1"/>
    <property type="molecule type" value="Genomic_DNA"/>
</dbReference>
<evidence type="ECO:0000313" key="2">
    <source>
        <dbReference type="EMBL" id="AJO23694.1"/>
    </source>
</evidence>
<dbReference type="STRING" id="1398.AB434_2401"/>
<keyword evidence="1" id="KW-0812">Transmembrane</keyword>
<dbReference type="Proteomes" id="UP000032024">
    <property type="component" value="Chromosome"/>
</dbReference>
<evidence type="ECO:0000256" key="1">
    <source>
        <dbReference type="SAM" id="Phobius"/>
    </source>
</evidence>
<evidence type="ECO:0000313" key="3">
    <source>
        <dbReference type="EMBL" id="KWZ77640.1"/>
    </source>
</evidence>
<reference evidence="3" key="3">
    <citation type="submission" date="2016-01" db="EMBL/GenBank/DDBJ databases">
        <authorList>
            <person name="Oliw E.H."/>
        </authorList>
    </citation>
    <scope>NUCLEOTIDE SEQUENCE [LARGE SCALE GENOMIC DNA]</scope>
    <source>
        <strain evidence="3">GED7749B</strain>
    </source>
</reference>
<feature type="transmembrane region" description="Helical" evidence="1">
    <location>
        <begin position="15"/>
        <end position="34"/>
    </location>
</feature>
<evidence type="ECO:0000313" key="4">
    <source>
        <dbReference type="Proteomes" id="UP000032024"/>
    </source>
</evidence>
<keyword evidence="1" id="KW-1133">Transmembrane helix</keyword>
<protein>
    <submittedName>
        <fullName evidence="3">Uncharacterized protein</fullName>
    </submittedName>
</protein>
<dbReference type="AlphaFoldDB" id="A0A0C5CAJ6"/>
<name>A0A0C5CAJ6_HEYCO</name>
<proteinExistence type="predicted"/>
<reference evidence="4" key="2">
    <citation type="submission" date="2015-01" db="EMBL/GenBank/DDBJ databases">
        <title>Comparative genome analysis of Bacillus coagulans HM-08, Clostridium butyricum HM-68, Bacillus subtilis HM-66 and Bacillus paralicheniformis BL-09.</title>
        <authorList>
            <person name="Zhang H."/>
        </authorList>
    </citation>
    <scope>NUCLEOTIDE SEQUENCE [LARGE SCALE GENOMIC DNA]</scope>
    <source>
        <strain evidence="4">HM-08</strain>
    </source>
</reference>
<organism evidence="3 5">
    <name type="scientific">Heyndrickxia coagulans</name>
    <name type="common">Weizmannia coagulans</name>
    <dbReference type="NCBI Taxonomy" id="1398"/>
    <lineage>
        <taxon>Bacteria</taxon>
        <taxon>Bacillati</taxon>
        <taxon>Bacillota</taxon>
        <taxon>Bacilli</taxon>
        <taxon>Bacillales</taxon>
        <taxon>Bacillaceae</taxon>
        <taxon>Heyndrickxia</taxon>
    </lineage>
</organism>
<gene>
    <name evidence="3" type="ORF">HMPREF3213_03243</name>
    <name evidence="2" type="ORF">SB48_HM08orf04629</name>
</gene>
<sequence>MDDLETWFYLHVMNTLYFVFFMFAVPPAIAALICRPEIKKYLEKRKEGKP</sequence>
<dbReference type="EMBL" id="LRPN01000165">
    <property type="protein sequence ID" value="KWZ77640.1"/>
    <property type="molecule type" value="Genomic_DNA"/>
</dbReference>
<reference evidence="2" key="1">
    <citation type="submission" date="2015-01" db="EMBL/GenBank/DDBJ databases">
        <title>Comparative genome analysis of Bacillus coagulans HM-08, Clostridium butyricum HM-68, Bacillus subtilis HM-66 and Bacillus licheniformis BL-09.</title>
        <authorList>
            <person name="Zhang H."/>
        </authorList>
    </citation>
    <scope>NUCLEOTIDE SEQUENCE [LARGE SCALE GENOMIC DNA]</scope>
    <source>
        <strain evidence="2">HM-08</strain>
    </source>
</reference>
<dbReference type="PATRIC" id="fig|1398.18.peg.2876"/>
<keyword evidence="4" id="KW-1185">Reference proteome</keyword>
<keyword evidence="1" id="KW-0472">Membrane</keyword>
<dbReference type="Proteomes" id="UP000070376">
    <property type="component" value="Unassembled WGS sequence"/>
</dbReference>